<dbReference type="SUPFAM" id="SSF48019">
    <property type="entry name" value="post-AAA+ oligomerization domain-like"/>
    <property type="match status" value="1"/>
</dbReference>
<dbReference type="GO" id="GO:0006281">
    <property type="term" value="P:DNA repair"/>
    <property type="evidence" value="ECO:0007669"/>
    <property type="project" value="UniProtKB-ARBA"/>
</dbReference>
<evidence type="ECO:0000256" key="1">
    <source>
        <dbReference type="ARBA" id="ARBA00004123"/>
    </source>
</evidence>
<dbReference type="Gene3D" id="1.20.272.10">
    <property type="match status" value="1"/>
</dbReference>
<reference evidence="6 7" key="1">
    <citation type="submission" date="2019-01" db="EMBL/GenBank/DDBJ databases">
        <title>Nuclear Genome Assembly of the Microalgal Biofuel strain Nannochloropsis salina CCMP1776.</title>
        <authorList>
            <person name="Hovde B."/>
        </authorList>
    </citation>
    <scope>NUCLEOTIDE SEQUENCE [LARGE SCALE GENOMIC DNA]</scope>
    <source>
        <strain evidence="6 7">CCMP1776</strain>
    </source>
</reference>
<dbReference type="GO" id="GO:0005663">
    <property type="term" value="C:DNA replication factor C complex"/>
    <property type="evidence" value="ECO:0007669"/>
    <property type="project" value="TreeGrafter"/>
</dbReference>
<dbReference type="InterPro" id="IPR050238">
    <property type="entry name" value="DNA_Rep/Repair_Clamp_Loader"/>
</dbReference>
<dbReference type="FunFam" id="1.10.8.60:FF:000030">
    <property type="entry name" value="replication factor C subunit 3"/>
    <property type="match status" value="1"/>
</dbReference>
<dbReference type="InterPro" id="IPR008921">
    <property type="entry name" value="DNA_pol3_clamp-load_cplx_C"/>
</dbReference>
<dbReference type="InterPro" id="IPR003593">
    <property type="entry name" value="AAA+_ATPase"/>
</dbReference>
<name>A0A4D9D7D4_9STRA</name>
<evidence type="ECO:0000256" key="3">
    <source>
        <dbReference type="ARBA" id="ARBA00022705"/>
    </source>
</evidence>
<evidence type="ECO:0000259" key="5">
    <source>
        <dbReference type="SMART" id="SM00382"/>
    </source>
</evidence>
<comment type="caution">
    <text evidence="6">The sequence shown here is derived from an EMBL/GenBank/DDBJ whole genome shotgun (WGS) entry which is preliminary data.</text>
</comment>
<dbReference type="EMBL" id="SDOX01000010">
    <property type="protein sequence ID" value="TFJ85923.1"/>
    <property type="molecule type" value="Genomic_DNA"/>
</dbReference>
<organism evidence="6 7">
    <name type="scientific">Nannochloropsis salina CCMP1776</name>
    <dbReference type="NCBI Taxonomy" id="1027361"/>
    <lineage>
        <taxon>Eukaryota</taxon>
        <taxon>Sar</taxon>
        <taxon>Stramenopiles</taxon>
        <taxon>Ochrophyta</taxon>
        <taxon>Eustigmatophyceae</taxon>
        <taxon>Eustigmatales</taxon>
        <taxon>Monodopsidaceae</taxon>
        <taxon>Microchloropsis</taxon>
        <taxon>Microchloropsis salina</taxon>
    </lineage>
</organism>
<dbReference type="GO" id="GO:0005634">
    <property type="term" value="C:nucleus"/>
    <property type="evidence" value="ECO:0007669"/>
    <property type="project" value="UniProtKB-SubCell"/>
</dbReference>
<dbReference type="PANTHER" id="PTHR11669:SF1">
    <property type="entry name" value="REPLICATION FACTOR C SUBUNIT 3"/>
    <property type="match status" value="1"/>
</dbReference>
<dbReference type="OrthoDB" id="761538at2759"/>
<dbReference type="PANTHER" id="PTHR11669">
    <property type="entry name" value="REPLICATION FACTOR C / DNA POLYMERASE III GAMMA-TAU SUBUNIT"/>
    <property type="match status" value="1"/>
</dbReference>
<dbReference type="AlphaFoldDB" id="A0A4D9D7D4"/>
<dbReference type="SMART" id="SM00382">
    <property type="entry name" value="AAA"/>
    <property type="match status" value="1"/>
</dbReference>
<proteinExistence type="inferred from homology"/>
<dbReference type="FunFam" id="1.20.272.10:FF:000002">
    <property type="entry name" value="Replication factor C subunit 3"/>
    <property type="match status" value="1"/>
</dbReference>
<dbReference type="Pfam" id="PF13177">
    <property type="entry name" value="DNA_pol3_delta2"/>
    <property type="match status" value="1"/>
</dbReference>
<keyword evidence="4" id="KW-0539">Nucleus</keyword>
<evidence type="ECO:0000313" key="7">
    <source>
        <dbReference type="Proteomes" id="UP000355283"/>
    </source>
</evidence>
<dbReference type="Proteomes" id="UP000355283">
    <property type="component" value="Unassembled WGS sequence"/>
</dbReference>
<comment type="similarity">
    <text evidence="2">Belongs to the activator 1 small subunits family.</text>
</comment>
<feature type="domain" description="AAA+ ATPase" evidence="5">
    <location>
        <begin position="33"/>
        <end position="189"/>
    </location>
</feature>
<dbReference type="CDD" id="cd00009">
    <property type="entry name" value="AAA"/>
    <property type="match status" value="1"/>
</dbReference>
<gene>
    <name evidence="6" type="ORF">NSK_002743</name>
</gene>
<keyword evidence="7" id="KW-1185">Reference proteome</keyword>
<keyword evidence="3" id="KW-0235">DNA replication</keyword>
<evidence type="ECO:0000256" key="4">
    <source>
        <dbReference type="ARBA" id="ARBA00023242"/>
    </source>
</evidence>
<dbReference type="Gene3D" id="3.40.50.300">
    <property type="entry name" value="P-loop containing nucleotide triphosphate hydrolases"/>
    <property type="match status" value="1"/>
</dbReference>
<dbReference type="GO" id="GO:0003677">
    <property type="term" value="F:DNA binding"/>
    <property type="evidence" value="ECO:0007669"/>
    <property type="project" value="InterPro"/>
</dbReference>
<dbReference type="InterPro" id="IPR027417">
    <property type="entry name" value="P-loop_NTPase"/>
</dbReference>
<dbReference type="Pfam" id="PF22534">
    <property type="entry name" value="RFC_C"/>
    <property type="match status" value="1"/>
</dbReference>
<dbReference type="Gene3D" id="1.10.8.60">
    <property type="match status" value="1"/>
</dbReference>
<comment type="subcellular location">
    <subcellularLocation>
        <location evidence="1">Nucleus</location>
    </subcellularLocation>
</comment>
<protein>
    <recommendedName>
        <fullName evidence="5">AAA+ ATPase domain-containing protein</fullName>
    </recommendedName>
</protein>
<sequence length="357" mass="40209">MLWVDKHRPTTLAKMDYHEDLTARLEALSEDGEVPHLLFYGPPGAGKKTRIMALLRQVFGAGVEKTRLEHKTFKTPTKRTIELTILASAFHQEINAAEAGSGDRFVVQEVIKEIAQSYNPAAAMGQAGGRAYKVVILTEVDRLSRQAQAALRRTMEKYTAACRLILCCNSASRVIEPVRSRCLGIRVAAPSHESICAILNKVSKKESCGVLPEALAMRIAQTSGRNLRRALLMLEACRVQQHPFTAEQEVKVPDWEEYIAKLAVLLTEEQSPQRLVLARDMLYELLTNCIPSDVILKTLLRELLPKLDDQLKHEVVHWAAFYEHRVRVGSKEIFHLEAFVAKFMALYKAFVINTFGF</sequence>
<evidence type="ECO:0000313" key="6">
    <source>
        <dbReference type="EMBL" id="TFJ85923.1"/>
    </source>
</evidence>
<evidence type="ECO:0000256" key="2">
    <source>
        <dbReference type="ARBA" id="ARBA00005378"/>
    </source>
</evidence>
<dbReference type="SUPFAM" id="SSF52540">
    <property type="entry name" value="P-loop containing nucleoside triphosphate hydrolases"/>
    <property type="match status" value="1"/>
</dbReference>
<dbReference type="Pfam" id="PF21960">
    <property type="entry name" value="RCF1-5-like_lid"/>
    <property type="match status" value="1"/>
</dbReference>
<dbReference type="GO" id="GO:0003689">
    <property type="term" value="F:DNA clamp loader activity"/>
    <property type="evidence" value="ECO:0007669"/>
    <property type="project" value="TreeGrafter"/>
</dbReference>
<dbReference type="GO" id="GO:0006271">
    <property type="term" value="P:DNA strand elongation involved in DNA replication"/>
    <property type="evidence" value="ECO:0007669"/>
    <property type="project" value="UniProtKB-ARBA"/>
</dbReference>
<accession>A0A4D9D7D4</accession>
<dbReference type="FunFam" id="3.40.50.300:FF:000136">
    <property type="entry name" value="Replication factor C subunit 5"/>
    <property type="match status" value="1"/>
</dbReference>